<dbReference type="AlphaFoldDB" id="A0A5B7X541"/>
<sequence>MTGTLNKVMLIGHTGDDVKMHYFEGGNSIGRFPLATNEVYTNKATGQRVENTEWHNIVVRNKAAEICEKYLKKGDKVYIEGRLKTRKWTDDKGMERYTVEVQCTDFTFLTPPPGSGTSQGNASQGSSSQGNKQQETGSQNPGAARQQSPAKNDTFASNSMGNEDEDDLPF</sequence>
<dbReference type="CDD" id="cd04496">
    <property type="entry name" value="SSB_OBF"/>
    <property type="match status" value="1"/>
</dbReference>
<dbReference type="GO" id="GO:0009295">
    <property type="term" value="C:nucleoid"/>
    <property type="evidence" value="ECO:0007669"/>
    <property type="project" value="TreeGrafter"/>
</dbReference>
<dbReference type="InterPro" id="IPR011344">
    <property type="entry name" value="ssDNA-bd"/>
</dbReference>
<feature type="short sequence motif" description="Important for interaction with partner proteins" evidence="2">
    <location>
        <begin position="165"/>
        <end position="170"/>
    </location>
</feature>
<comment type="function">
    <text evidence="2">Plays an important role in DNA replication, recombination and repair. Binds to ssDNA and to an array of partner proteins to recruit them to their sites of action during DNA metabolism.</text>
</comment>
<keyword evidence="2" id="KW-0235">DNA replication</keyword>
<dbReference type="PIRSF" id="PIRSF002070">
    <property type="entry name" value="SSB"/>
    <property type="match status" value="1"/>
</dbReference>
<evidence type="ECO:0000256" key="4">
    <source>
        <dbReference type="SAM" id="MobiDB-lite"/>
    </source>
</evidence>
<proteinExistence type="inferred from homology"/>
<comment type="subunit">
    <text evidence="2">Homotetramer.</text>
</comment>
<dbReference type="InterPro" id="IPR000424">
    <property type="entry name" value="Primosome_PriB/ssb"/>
</dbReference>
<dbReference type="GO" id="GO:0006310">
    <property type="term" value="P:DNA recombination"/>
    <property type="evidence" value="ECO:0007669"/>
    <property type="project" value="UniProtKB-UniRule"/>
</dbReference>
<feature type="compositionally biased region" description="Low complexity" evidence="4">
    <location>
        <begin position="115"/>
        <end position="134"/>
    </location>
</feature>
<evidence type="ECO:0000256" key="2">
    <source>
        <dbReference type="HAMAP-Rule" id="MF_00984"/>
    </source>
</evidence>
<dbReference type="Gene3D" id="2.40.50.140">
    <property type="entry name" value="Nucleic acid-binding proteins"/>
    <property type="match status" value="1"/>
</dbReference>
<dbReference type="GO" id="GO:0006281">
    <property type="term" value="P:DNA repair"/>
    <property type="evidence" value="ECO:0007669"/>
    <property type="project" value="UniProtKB-UniRule"/>
</dbReference>
<dbReference type="RefSeq" id="WP_139066387.1">
    <property type="nucleotide sequence ID" value="NZ_CP040812.1"/>
</dbReference>
<dbReference type="Pfam" id="PF00436">
    <property type="entry name" value="SSB"/>
    <property type="match status" value="1"/>
</dbReference>
<dbReference type="Proteomes" id="UP000309016">
    <property type="component" value="Chromosome"/>
</dbReference>
<evidence type="ECO:0000313" key="6">
    <source>
        <dbReference type="Proteomes" id="UP000309016"/>
    </source>
</evidence>
<dbReference type="PANTHER" id="PTHR10302:SF0">
    <property type="entry name" value="SINGLE-STRANDED DNA-BINDING PROTEIN, MITOCHONDRIAL"/>
    <property type="match status" value="1"/>
</dbReference>
<feature type="region of interest" description="Disordered" evidence="4">
    <location>
        <begin position="108"/>
        <end position="170"/>
    </location>
</feature>
<keyword evidence="1 2" id="KW-0238">DNA-binding</keyword>
<feature type="compositionally biased region" description="Polar residues" evidence="4">
    <location>
        <begin position="135"/>
        <end position="161"/>
    </location>
</feature>
<dbReference type="GO" id="GO:0006260">
    <property type="term" value="P:DNA replication"/>
    <property type="evidence" value="ECO:0007669"/>
    <property type="project" value="UniProtKB-UniRule"/>
</dbReference>
<name>A0A5B7X541_9FLAO</name>
<keyword evidence="6" id="KW-1185">Reference proteome</keyword>
<evidence type="ECO:0000256" key="3">
    <source>
        <dbReference type="PIRNR" id="PIRNR002070"/>
    </source>
</evidence>
<dbReference type="OrthoDB" id="9809878at2"/>
<keyword evidence="2" id="KW-0227">DNA damage</keyword>
<dbReference type="HAMAP" id="MF_00984">
    <property type="entry name" value="SSB"/>
    <property type="match status" value="1"/>
</dbReference>
<dbReference type="InterPro" id="IPR012340">
    <property type="entry name" value="NA-bd_OB-fold"/>
</dbReference>
<accession>A0A5B7X541</accession>
<dbReference type="KEGG" id="afla:FHG64_10645"/>
<dbReference type="PANTHER" id="PTHR10302">
    <property type="entry name" value="SINGLE-STRANDED DNA-BINDING PROTEIN"/>
    <property type="match status" value="1"/>
</dbReference>
<dbReference type="GO" id="GO:0003697">
    <property type="term" value="F:single-stranded DNA binding"/>
    <property type="evidence" value="ECO:0007669"/>
    <property type="project" value="UniProtKB-UniRule"/>
</dbReference>
<protein>
    <recommendedName>
        <fullName evidence="2 3">Single-stranded DNA-binding protein</fullName>
        <shortName evidence="2">SSB</shortName>
    </recommendedName>
</protein>
<keyword evidence="2" id="KW-0233">DNA recombination</keyword>
<reference evidence="5 6" key="1">
    <citation type="submission" date="2019-06" db="EMBL/GenBank/DDBJ databases">
        <title>Complete genome sequence of Antarcticibacterium flavum KCTC 52984T from an Antarctic marine sediment.</title>
        <authorList>
            <person name="Lee Y.M."/>
            <person name="Shin S.C."/>
        </authorList>
    </citation>
    <scope>NUCLEOTIDE SEQUENCE [LARGE SCALE GENOMIC DNA]</scope>
    <source>
        <strain evidence="5 6">KCTC 52984</strain>
    </source>
</reference>
<dbReference type="PROSITE" id="PS50935">
    <property type="entry name" value="SSB"/>
    <property type="match status" value="1"/>
</dbReference>
<keyword evidence="2" id="KW-0234">DNA repair</keyword>
<evidence type="ECO:0000313" key="5">
    <source>
        <dbReference type="EMBL" id="QCY69822.1"/>
    </source>
</evidence>
<gene>
    <name evidence="5" type="primary">ssb</name>
    <name evidence="5" type="ORF">FHG64_10645</name>
</gene>
<comment type="caution">
    <text evidence="2">Lacks conserved residue(s) required for the propagation of feature annotation.</text>
</comment>
<dbReference type="NCBIfam" id="TIGR00621">
    <property type="entry name" value="ssb"/>
    <property type="match status" value="1"/>
</dbReference>
<dbReference type="SUPFAM" id="SSF50249">
    <property type="entry name" value="Nucleic acid-binding proteins"/>
    <property type="match status" value="1"/>
</dbReference>
<evidence type="ECO:0000256" key="1">
    <source>
        <dbReference type="ARBA" id="ARBA00023125"/>
    </source>
</evidence>
<dbReference type="EMBL" id="CP040812">
    <property type="protein sequence ID" value="QCY69822.1"/>
    <property type="molecule type" value="Genomic_DNA"/>
</dbReference>
<organism evidence="5 6">
    <name type="scientific">Antarcticibacterium flavum</name>
    <dbReference type="NCBI Taxonomy" id="2058175"/>
    <lineage>
        <taxon>Bacteria</taxon>
        <taxon>Pseudomonadati</taxon>
        <taxon>Bacteroidota</taxon>
        <taxon>Flavobacteriia</taxon>
        <taxon>Flavobacteriales</taxon>
        <taxon>Flavobacteriaceae</taxon>
        <taxon>Antarcticibacterium</taxon>
    </lineage>
</organism>